<keyword evidence="6 9" id="KW-0863">Zinc-finger</keyword>
<dbReference type="Gene3D" id="3.30.40.10">
    <property type="entry name" value="Zinc/RING finger domain, C3HC4 (zinc finger)"/>
    <property type="match status" value="1"/>
</dbReference>
<feature type="domain" description="RING-type" evidence="10">
    <location>
        <begin position="171"/>
        <end position="215"/>
    </location>
</feature>
<dbReference type="EMBL" id="JAPQKI010000011">
    <property type="protein sequence ID" value="KAJ5082633.1"/>
    <property type="molecule type" value="Genomic_DNA"/>
</dbReference>
<evidence type="ECO:0000256" key="9">
    <source>
        <dbReference type="PROSITE-ProRule" id="PRU00175"/>
    </source>
</evidence>
<keyword evidence="8" id="KW-0862">Zinc</keyword>
<evidence type="ECO:0000313" key="12">
    <source>
        <dbReference type="EMBL" id="KAJ5082633.1"/>
    </source>
</evidence>
<dbReference type="GO" id="GO:0016567">
    <property type="term" value="P:protein ubiquitination"/>
    <property type="evidence" value="ECO:0007669"/>
    <property type="project" value="InterPro"/>
</dbReference>
<reference evidence="12" key="2">
    <citation type="journal article" date="2023" name="IMA Fungus">
        <title>Comparative genomic study of the Penicillium genus elucidates a diverse pangenome and 15 lateral gene transfer events.</title>
        <authorList>
            <person name="Petersen C."/>
            <person name="Sorensen T."/>
            <person name="Nielsen M.R."/>
            <person name="Sondergaard T.E."/>
            <person name="Sorensen J.L."/>
            <person name="Fitzpatrick D.A."/>
            <person name="Frisvad J.C."/>
            <person name="Nielsen K.L."/>
        </authorList>
    </citation>
    <scope>NUCLEOTIDE SEQUENCE</scope>
    <source>
        <strain evidence="12">IBT 30761</strain>
    </source>
</reference>
<organism evidence="12 13">
    <name type="scientific">Penicillium argentinense</name>
    <dbReference type="NCBI Taxonomy" id="1131581"/>
    <lineage>
        <taxon>Eukaryota</taxon>
        <taxon>Fungi</taxon>
        <taxon>Dikarya</taxon>
        <taxon>Ascomycota</taxon>
        <taxon>Pezizomycotina</taxon>
        <taxon>Eurotiomycetes</taxon>
        <taxon>Eurotiomycetidae</taxon>
        <taxon>Eurotiales</taxon>
        <taxon>Aspergillaceae</taxon>
        <taxon>Penicillium</taxon>
    </lineage>
</organism>
<dbReference type="PROSITE" id="PS50089">
    <property type="entry name" value="ZF_RING_2"/>
    <property type="match status" value="1"/>
</dbReference>
<evidence type="ECO:0000313" key="13">
    <source>
        <dbReference type="Proteomes" id="UP001149074"/>
    </source>
</evidence>
<evidence type="ECO:0000259" key="11">
    <source>
        <dbReference type="PROSITE" id="PS51873"/>
    </source>
</evidence>
<keyword evidence="5" id="KW-0677">Repeat</keyword>
<dbReference type="Gene3D" id="1.20.120.1750">
    <property type="match status" value="1"/>
</dbReference>
<dbReference type="SMART" id="SM00647">
    <property type="entry name" value="IBR"/>
    <property type="match status" value="1"/>
</dbReference>
<comment type="catalytic activity">
    <reaction evidence="1">
        <text>[E2 ubiquitin-conjugating enzyme]-S-ubiquitinyl-L-cysteine + [acceptor protein]-L-lysine = [E2 ubiquitin-conjugating enzyme]-L-cysteine + [acceptor protein]-N(6)-ubiquitinyl-L-lysine.</text>
        <dbReference type="EC" id="2.3.2.31"/>
    </reaction>
</comment>
<dbReference type="EC" id="2.3.2.31" evidence="2"/>
<dbReference type="PROSITE" id="PS51873">
    <property type="entry name" value="TRIAD"/>
    <property type="match status" value="1"/>
</dbReference>
<evidence type="ECO:0000256" key="5">
    <source>
        <dbReference type="ARBA" id="ARBA00022737"/>
    </source>
</evidence>
<reference evidence="12" key="1">
    <citation type="submission" date="2022-11" db="EMBL/GenBank/DDBJ databases">
        <authorList>
            <person name="Petersen C."/>
        </authorList>
    </citation>
    <scope>NUCLEOTIDE SEQUENCE</scope>
    <source>
        <strain evidence="12">IBT 30761</strain>
    </source>
</reference>
<evidence type="ECO:0000256" key="4">
    <source>
        <dbReference type="ARBA" id="ARBA00022723"/>
    </source>
</evidence>
<dbReference type="GO" id="GO:0061630">
    <property type="term" value="F:ubiquitin protein ligase activity"/>
    <property type="evidence" value="ECO:0007669"/>
    <property type="project" value="UniProtKB-EC"/>
</dbReference>
<dbReference type="AlphaFoldDB" id="A0A9W9JV23"/>
<dbReference type="InterPro" id="IPR001841">
    <property type="entry name" value="Znf_RING"/>
</dbReference>
<keyword evidence="13" id="KW-1185">Reference proteome</keyword>
<accession>A0A9W9JV23</accession>
<evidence type="ECO:0000256" key="8">
    <source>
        <dbReference type="ARBA" id="ARBA00022833"/>
    </source>
</evidence>
<keyword evidence="7" id="KW-0833">Ubl conjugation pathway</keyword>
<dbReference type="InterPro" id="IPR031127">
    <property type="entry name" value="E3_UB_ligase_RBR"/>
</dbReference>
<evidence type="ECO:0000259" key="10">
    <source>
        <dbReference type="PROSITE" id="PS50089"/>
    </source>
</evidence>
<keyword evidence="4" id="KW-0479">Metal-binding</keyword>
<protein>
    <recommendedName>
        <fullName evidence="2">RBR-type E3 ubiquitin transferase</fullName>
        <ecNumber evidence="2">2.3.2.31</ecNumber>
    </recommendedName>
</protein>
<dbReference type="InterPro" id="IPR002867">
    <property type="entry name" value="IBR_dom"/>
</dbReference>
<evidence type="ECO:0000256" key="3">
    <source>
        <dbReference type="ARBA" id="ARBA00022679"/>
    </source>
</evidence>
<gene>
    <name evidence="12" type="ORF">N7532_011676</name>
</gene>
<keyword evidence="3" id="KW-0808">Transferase</keyword>
<dbReference type="InterPro" id="IPR017907">
    <property type="entry name" value="Znf_RING_CS"/>
</dbReference>
<dbReference type="SUPFAM" id="SSF57850">
    <property type="entry name" value="RING/U-box"/>
    <property type="match status" value="1"/>
</dbReference>
<dbReference type="Proteomes" id="UP001149074">
    <property type="component" value="Unassembled WGS sequence"/>
</dbReference>
<dbReference type="InterPro" id="IPR044066">
    <property type="entry name" value="TRIAD_supradom"/>
</dbReference>
<evidence type="ECO:0000256" key="2">
    <source>
        <dbReference type="ARBA" id="ARBA00012251"/>
    </source>
</evidence>
<evidence type="ECO:0000256" key="1">
    <source>
        <dbReference type="ARBA" id="ARBA00001798"/>
    </source>
</evidence>
<dbReference type="InterPro" id="IPR013083">
    <property type="entry name" value="Znf_RING/FYVE/PHD"/>
</dbReference>
<sequence>MACVLGAEIDQPTADLIVQLQIQDVELYSETSKSKSREPTDEELAFRLQNEELETVSQYFGDRRMAMSFAAAVETDGHVVAESQLEEERASKDRHIACHLESAGFAVSPDGVESETAVLDDETLTKLQLLYVSGLKDYQDIDATDSETEQAESSAWGARRRHQSRPRRHQCVVCREETHFVDVARVPCQHEYCRSCLEELFKASMADESLFPPRCCRQPIKLNVARIFLKSELVQQYETKKIEFETPNRTYCYNPECSTFIGQSHIDGEVATCPNCKRTTCTNCKGRAHTGDCPDDIGMQQLLSTAQENGWQRCYSCWRMVELNHGCNHMTSVSLSLSFIILTPDGILKIVVHVESNFVTIVARCGRLARVINGMSTVSLHAHIK</sequence>
<dbReference type="PROSITE" id="PS00518">
    <property type="entry name" value="ZF_RING_1"/>
    <property type="match status" value="1"/>
</dbReference>
<dbReference type="PANTHER" id="PTHR11685">
    <property type="entry name" value="RBR FAMILY RING FINGER AND IBR DOMAIN-CONTAINING"/>
    <property type="match status" value="1"/>
</dbReference>
<dbReference type="GeneID" id="81363146"/>
<comment type="caution">
    <text evidence="12">The sequence shown here is derived from an EMBL/GenBank/DDBJ whole genome shotgun (WGS) entry which is preliminary data.</text>
</comment>
<evidence type="ECO:0000256" key="7">
    <source>
        <dbReference type="ARBA" id="ARBA00022786"/>
    </source>
</evidence>
<feature type="domain" description="RING-type" evidence="11">
    <location>
        <begin position="167"/>
        <end position="369"/>
    </location>
</feature>
<proteinExistence type="predicted"/>
<dbReference type="Pfam" id="PF01485">
    <property type="entry name" value="IBR"/>
    <property type="match status" value="1"/>
</dbReference>
<evidence type="ECO:0000256" key="6">
    <source>
        <dbReference type="ARBA" id="ARBA00022771"/>
    </source>
</evidence>
<dbReference type="CDD" id="cd20335">
    <property type="entry name" value="BRcat_RBR"/>
    <property type="match status" value="1"/>
</dbReference>
<dbReference type="GO" id="GO:0008270">
    <property type="term" value="F:zinc ion binding"/>
    <property type="evidence" value="ECO:0007669"/>
    <property type="project" value="UniProtKB-KW"/>
</dbReference>
<dbReference type="RefSeq" id="XP_056469155.1">
    <property type="nucleotide sequence ID" value="XM_056624167.1"/>
</dbReference>
<name>A0A9W9JV23_9EURO</name>
<dbReference type="OrthoDB" id="10009520at2759"/>